<dbReference type="InterPro" id="IPR038770">
    <property type="entry name" value="Na+/solute_symporter_sf"/>
</dbReference>
<evidence type="ECO:0000256" key="9">
    <source>
        <dbReference type="SAM" id="Phobius"/>
    </source>
</evidence>
<dbReference type="PANTHER" id="PTHR43562:SF1">
    <property type="entry name" value="NA(+)_H(+) ANTIPORTER YJBQ-RELATED"/>
    <property type="match status" value="1"/>
</dbReference>
<reference evidence="11 12" key="1">
    <citation type="submission" date="2019-04" db="EMBL/GenBank/DDBJ databases">
        <title>Microbes associate with the intestines of laboratory mice.</title>
        <authorList>
            <person name="Navarre W."/>
            <person name="Wong E."/>
            <person name="Huang K."/>
            <person name="Tropini C."/>
            <person name="Ng K."/>
            <person name="Yu B."/>
        </authorList>
    </citation>
    <scope>NUCLEOTIDE SEQUENCE [LARGE SCALE GENOMIC DNA]</scope>
    <source>
        <strain evidence="11 12">NM61_E11</strain>
    </source>
</reference>
<feature type="domain" description="RCK C-terminal" evidence="10">
    <location>
        <begin position="530"/>
        <end position="611"/>
    </location>
</feature>
<keyword evidence="5 9" id="KW-0812">Transmembrane</keyword>
<gene>
    <name evidence="11" type="ORF">E5351_01865</name>
</gene>
<dbReference type="GO" id="GO:0015297">
    <property type="term" value="F:antiporter activity"/>
    <property type="evidence" value="ECO:0007669"/>
    <property type="project" value="UniProtKB-KW"/>
</dbReference>
<evidence type="ECO:0000256" key="1">
    <source>
        <dbReference type="ARBA" id="ARBA00004141"/>
    </source>
</evidence>
<evidence type="ECO:0000313" key="11">
    <source>
        <dbReference type="EMBL" id="TGY17228.1"/>
    </source>
</evidence>
<dbReference type="SUPFAM" id="SSF51735">
    <property type="entry name" value="NAD(P)-binding Rossmann-fold domains"/>
    <property type="match status" value="1"/>
</dbReference>
<dbReference type="Pfam" id="PF00999">
    <property type="entry name" value="Na_H_Exchanger"/>
    <property type="match status" value="1"/>
</dbReference>
<keyword evidence="8 9" id="KW-0472">Membrane</keyword>
<feature type="transmembrane region" description="Helical" evidence="9">
    <location>
        <begin position="128"/>
        <end position="148"/>
    </location>
</feature>
<keyword evidence="6 9" id="KW-1133">Transmembrane helix</keyword>
<evidence type="ECO:0000256" key="4">
    <source>
        <dbReference type="ARBA" id="ARBA00022449"/>
    </source>
</evidence>
<dbReference type="Gene3D" id="3.30.70.1450">
    <property type="entry name" value="Regulator of K+ conductance, C-terminal domain"/>
    <property type="match status" value="1"/>
</dbReference>
<dbReference type="Pfam" id="PF02080">
    <property type="entry name" value="TrkA_C"/>
    <property type="match status" value="1"/>
</dbReference>
<dbReference type="InterPro" id="IPR036291">
    <property type="entry name" value="NAD(P)-bd_dom_sf"/>
</dbReference>
<feature type="transmembrane region" description="Helical" evidence="9">
    <location>
        <begin position="274"/>
        <end position="293"/>
    </location>
</feature>
<dbReference type="InterPro" id="IPR036721">
    <property type="entry name" value="RCK_C_sf"/>
</dbReference>
<evidence type="ECO:0000256" key="6">
    <source>
        <dbReference type="ARBA" id="ARBA00022989"/>
    </source>
</evidence>
<keyword evidence="3" id="KW-0813">Transport</keyword>
<evidence type="ECO:0000256" key="7">
    <source>
        <dbReference type="ARBA" id="ARBA00023065"/>
    </source>
</evidence>
<comment type="caution">
    <text evidence="11">The sequence shown here is derived from an EMBL/GenBank/DDBJ whole genome shotgun (WGS) entry which is preliminary data.</text>
</comment>
<dbReference type="Gene3D" id="1.20.1530.20">
    <property type="match status" value="1"/>
</dbReference>
<evidence type="ECO:0000256" key="8">
    <source>
        <dbReference type="ARBA" id="ARBA00023136"/>
    </source>
</evidence>
<evidence type="ECO:0000256" key="2">
    <source>
        <dbReference type="ARBA" id="ARBA00005551"/>
    </source>
</evidence>
<dbReference type="SUPFAM" id="SSF116726">
    <property type="entry name" value="TrkA C-terminal domain-like"/>
    <property type="match status" value="1"/>
</dbReference>
<evidence type="ECO:0000256" key="5">
    <source>
        <dbReference type="ARBA" id="ARBA00022692"/>
    </source>
</evidence>
<dbReference type="Proteomes" id="UP000309117">
    <property type="component" value="Unassembled WGS sequence"/>
</dbReference>
<feature type="transmembrane region" description="Helical" evidence="9">
    <location>
        <begin position="188"/>
        <end position="207"/>
    </location>
</feature>
<evidence type="ECO:0000259" key="10">
    <source>
        <dbReference type="PROSITE" id="PS51202"/>
    </source>
</evidence>
<name>A0A4S2BQE1_9LACO</name>
<dbReference type="GO" id="GO:1902600">
    <property type="term" value="P:proton transmembrane transport"/>
    <property type="evidence" value="ECO:0007669"/>
    <property type="project" value="InterPro"/>
</dbReference>
<protein>
    <submittedName>
        <fullName evidence="11">Potassium transporter</fullName>
    </submittedName>
</protein>
<dbReference type="PANTHER" id="PTHR43562">
    <property type="entry name" value="NAPA-TYPE SODIUM/HYDROGEN ANTIPORTER"/>
    <property type="match status" value="1"/>
</dbReference>
<dbReference type="InterPro" id="IPR003148">
    <property type="entry name" value="RCK_N"/>
</dbReference>
<dbReference type="PROSITE" id="PS51202">
    <property type="entry name" value="RCK_C"/>
    <property type="match status" value="1"/>
</dbReference>
<dbReference type="GO" id="GO:0006813">
    <property type="term" value="P:potassium ion transport"/>
    <property type="evidence" value="ECO:0007669"/>
    <property type="project" value="InterPro"/>
</dbReference>
<dbReference type="Pfam" id="PF02254">
    <property type="entry name" value="TrkA_N"/>
    <property type="match status" value="1"/>
</dbReference>
<feature type="transmembrane region" description="Helical" evidence="9">
    <location>
        <begin position="305"/>
        <end position="326"/>
    </location>
</feature>
<keyword evidence="7" id="KW-0406">Ion transport</keyword>
<comment type="subcellular location">
    <subcellularLocation>
        <location evidence="1">Membrane</location>
        <topology evidence="1">Multi-pass membrane protein</topology>
    </subcellularLocation>
</comment>
<sequence length="612" mass="68080">MEQLSLFLVVLLALVIPIFMARFRVTNVPTAVAEIIVGIIMGSSGFNIISSTHDLTFLSNLGVILLMFLSGMEIDFDLLSRKNNPKGKSQAGKEVDPLKTAIVAFCGLAIMAVILAFILKWIGLFSEVMLATIIFMTVALGVVIATLKEKEILNRPIGQTILLTAVMGEVVPLMLLTIYASIHGGNAERLWLIILLFVAAIFLLHRFKQPYIWFSKVTKATTQLDIRLAFFLIFALVTVAERVGAENILGAFLAGMVMKLLEPSESTKDKLTSIGYGFFIPIFFIMTGVNLNLKSLFAHPSSLMLLPILVLFFFLAKMPVLGVYMTKFARRNAFAGGFLTATTITIVLPTLQVARKLHAISSTQSDTFILAAVIVCIVSPIIFNSSFKLLPEDRIKQRVIIMGANTFTMPVVHDLHDNWYSVAMFTDNEENYNTYKSKVQSLSLIKDLSQESLEKAGAFNGDIFVAANHSDEINLKLAKMAKDGEQMKRVIIRLQQPDMGTVRKLRADGIEVFNFTNVRSSLMRALIESPAVYQIMTDTKNILYSVVVRNPKYIGQELKDWDFIDQITVSRIKRGNKWLAPHGSTVIEAGDEVVFSGQYEAADKIRQILGRK</sequence>
<dbReference type="RefSeq" id="WP_135960244.1">
    <property type="nucleotide sequence ID" value="NZ_CANRXI010000020.1"/>
</dbReference>
<accession>A0A4S2BQE1</accession>
<evidence type="ECO:0000256" key="3">
    <source>
        <dbReference type="ARBA" id="ARBA00022448"/>
    </source>
</evidence>
<evidence type="ECO:0000313" key="12">
    <source>
        <dbReference type="Proteomes" id="UP000309117"/>
    </source>
</evidence>
<keyword evidence="4" id="KW-0050">Antiport</keyword>
<feature type="transmembrane region" description="Helical" evidence="9">
    <location>
        <begin position="228"/>
        <end position="254"/>
    </location>
</feature>
<proteinExistence type="inferred from homology"/>
<feature type="transmembrane region" description="Helical" evidence="9">
    <location>
        <begin position="160"/>
        <end position="182"/>
    </location>
</feature>
<feature type="transmembrane region" description="Helical" evidence="9">
    <location>
        <begin position="332"/>
        <end position="354"/>
    </location>
</feature>
<dbReference type="GO" id="GO:0016020">
    <property type="term" value="C:membrane"/>
    <property type="evidence" value="ECO:0007669"/>
    <property type="project" value="UniProtKB-SubCell"/>
</dbReference>
<dbReference type="AlphaFoldDB" id="A0A4S2BQE1"/>
<organism evidence="11 12">
    <name type="scientific">Lactobacillus intestinalis</name>
    <dbReference type="NCBI Taxonomy" id="151781"/>
    <lineage>
        <taxon>Bacteria</taxon>
        <taxon>Bacillati</taxon>
        <taxon>Bacillota</taxon>
        <taxon>Bacilli</taxon>
        <taxon>Lactobacillales</taxon>
        <taxon>Lactobacillaceae</taxon>
        <taxon>Lactobacillus</taxon>
    </lineage>
</organism>
<comment type="similarity">
    <text evidence="2">Belongs to the monovalent cation:proton antiporter 2 (CPA2) transporter (TC 2.A.37) family.</text>
</comment>
<dbReference type="EMBL" id="SRYV01000002">
    <property type="protein sequence ID" value="TGY17228.1"/>
    <property type="molecule type" value="Genomic_DNA"/>
</dbReference>
<dbReference type="InterPro" id="IPR006037">
    <property type="entry name" value="RCK_C"/>
</dbReference>
<dbReference type="Gene3D" id="3.40.50.720">
    <property type="entry name" value="NAD(P)-binding Rossmann-like Domain"/>
    <property type="match status" value="1"/>
</dbReference>
<dbReference type="GO" id="GO:0008324">
    <property type="term" value="F:monoatomic cation transmembrane transporter activity"/>
    <property type="evidence" value="ECO:0007669"/>
    <property type="project" value="InterPro"/>
</dbReference>
<feature type="transmembrane region" description="Helical" evidence="9">
    <location>
        <begin position="57"/>
        <end position="79"/>
    </location>
</feature>
<dbReference type="InterPro" id="IPR006153">
    <property type="entry name" value="Cation/H_exchanger_TM"/>
</dbReference>
<feature type="transmembrane region" description="Helical" evidence="9">
    <location>
        <begin position="100"/>
        <end position="122"/>
    </location>
</feature>
<feature type="transmembrane region" description="Helical" evidence="9">
    <location>
        <begin position="366"/>
        <end position="383"/>
    </location>
</feature>